<dbReference type="PROSITE" id="PS50929">
    <property type="entry name" value="ABC_TM1F"/>
    <property type="match status" value="1"/>
</dbReference>
<keyword evidence="5 8" id="KW-1133">Transmembrane helix</keyword>
<feature type="transmembrane region" description="Helical" evidence="8">
    <location>
        <begin position="145"/>
        <end position="164"/>
    </location>
</feature>
<evidence type="ECO:0000256" key="6">
    <source>
        <dbReference type="ARBA" id="ARBA00023136"/>
    </source>
</evidence>
<keyword evidence="4 11" id="KW-0067">ATP-binding</keyword>
<dbReference type="GO" id="GO:0005524">
    <property type="term" value="F:ATP binding"/>
    <property type="evidence" value="ECO:0007669"/>
    <property type="project" value="UniProtKB-KW"/>
</dbReference>
<name>A0ABW5WYJ1_9STAP</name>
<dbReference type="SMART" id="SM00382">
    <property type="entry name" value="AAA"/>
    <property type="match status" value="1"/>
</dbReference>
<dbReference type="PANTHER" id="PTHR24221">
    <property type="entry name" value="ATP-BINDING CASSETTE SUB-FAMILY B"/>
    <property type="match status" value="1"/>
</dbReference>
<dbReference type="Proteomes" id="UP001597519">
    <property type="component" value="Unassembled WGS sequence"/>
</dbReference>
<evidence type="ECO:0000256" key="3">
    <source>
        <dbReference type="ARBA" id="ARBA00022741"/>
    </source>
</evidence>
<dbReference type="InterPro" id="IPR011527">
    <property type="entry name" value="ABC1_TM_dom"/>
</dbReference>
<evidence type="ECO:0000256" key="2">
    <source>
        <dbReference type="ARBA" id="ARBA00022692"/>
    </source>
</evidence>
<evidence type="ECO:0000256" key="1">
    <source>
        <dbReference type="ARBA" id="ARBA00004651"/>
    </source>
</evidence>
<comment type="caution">
    <text evidence="11">The sequence shown here is derived from an EMBL/GenBank/DDBJ whole genome shotgun (WGS) entry which is preliminary data.</text>
</comment>
<keyword evidence="6 8" id="KW-0472">Membrane</keyword>
<dbReference type="InterPro" id="IPR003439">
    <property type="entry name" value="ABC_transporter-like_ATP-bd"/>
</dbReference>
<proteinExistence type="predicted"/>
<evidence type="ECO:0000256" key="4">
    <source>
        <dbReference type="ARBA" id="ARBA00022840"/>
    </source>
</evidence>
<dbReference type="Gene3D" id="3.40.50.300">
    <property type="entry name" value="P-loop containing nucleotide triphosphate hydrolases"/>
    <property type="match status" value="1"/>
</dbReference>
<evidence type="ECO:0000256" key="8">
    <source>
        <dbReference type="SAM" id="Phobius"/>
    </source>
</evidence>
<reference evidence="12" key="1">
    <citation type="journal article" date="2019" name="Int. J. Syst. Evol. Microbiol.">
        <title>The Global Catalogue of Microorganisms (GCM) 10K type strain sequencing project: providing services to taxonomists for standard genome sequencing and annotation.</title>
        <authorList>
            <consortium name="The Broad Institute Genomics Platform"/>
            <consortium name="The Broad Institute Genome Sequencing Center for Infectious Disease"/>
            <person name="Wu L."/>
            <person name="Ma J."/>
        </authorList>
    </citation>
    <scope>NUCLEOTIDE SEQUENCE [LARGE SCALE GENOMIC DNA]</scope>
    <source>
        <strain evidence="12">KCTC 33575</strain>
    </source>
</reference>
<feature type="transmembrane region" description="Helical" evidence="8">
    <location>
        <begin position="119"/>
        <end position="139"/>
    </location>
</feature>
<dbReference type="Pfam" id="PF00664">
    <property type="entry name" value="ABC_membrane"/>
    <property type="match status" value="1"/>
</dbReference>
<dbReference type="InterPro" id="IPR039421">
    <property type="entry name" value="Type_1_exporter"/>
</dbReference>
<feature type="transmembrane region" description="Helical" evidence="8">
    <location>
        <begin position="9"/>
        <end position="30"/>
    </location>
</feature>
<dbReference type="PROSITE" id="PS50893">
    <property type="entry name" value="ABC_TRANSPORTER_2"/>
    <property type="match status" value="1"/>
</dbReference>
<dbReference type="Pfam" id="PF00005">
    <property type="entry name" value="ABC_tran"/>
    <property type="match status" value="1"/>
</dbReference>
<dbReference type="PANTHER" id="PTHR24221:SF590">
    <property type="entry name" value="COMPONENT LINKED WITH THE ASSEMBLY OF CYTOCHROME' TRANSPORT TRANSMEMBRANE ATP-BINDING PROTEIN ABC TRANSPORTER CYDD-RELATED"/>
    <property type="match status" value="1"/>
</dbReference>
<dbReference type="InterPro" id="IPR003593">
    <property type="entry name" value="AAA+_ATPase"/>
</dbReference>
<dbReference type="Gene3D" id="1.20.1560.10">
    <property type="entry name" value="ABC transporter type 1, transmembrane domain"/>
    <property type="match status" value="1"/>
</dbReference>
<dbReference type="InterPro" id="IPR017871">
    <property type="entry name" value="ABC_transporter-like_CS"/>
</dbReference>
<sequence length="519" mass="58448">MKLRFPGKYIVVFALISAVTIICYTAFGHYLSLLLSEIVVGDGNVQQSLIMWMMVFFIMFITLKALYKYYTSKTAHGRIRKMSEDVVGKIDDETNKKSESLMNAVFVHIEKYRSYEATFIPAVIDTMFKLIVIIAALSFVHLNAALILLFTAPFVPLYYVLVGLKTRDESAKLADDFDNMGTLFLNLVRGKDTVKYTQSEKNVINRLEEDNVSFVKNTMAVLKYAFQSSLMLEFITILGIGLVALEIGLQIIVFENISFYAAFFTLLLAPEFYNALKVMGVEFHNGRLAEGHYKKAEEWINKEEKNTDYRGRTESAAAFENVSIKIGSRTLLKDINLSFDKTGLTAVTGPSGLGKSTLLRSVLGLHEPSAGTVYVGDENIGYISDQVYFSDTTIYEYVSGGIYTEQEVENILEKLNMLRSIQNLDAGIHTEIVNHNIPLSGGEIVRLKLARVLMHSPPLILMDEPTEFLDAETEELVLAYLKELKTRSAVIAVVHRKKMLNIADAHYELQNQSLVRCSR</sequence>
<evidence type="ECO:0000256" key="5">
    <source>
        <dbReference type="ARBA" id="ARBA00022989"/>
    </source>
</evidence>
<dbReference type="RefSeq" id="WP_377773083.1">
    <property type="nucleotide sequence ID" value="NZ_JBHUOQ010000001.1"/>
</dbReference>
<evidence type="ECO:0000313" key="11">
    <source>
        <dbReference type="EMBL" id="MFD2830293.1"/>
    </source>
</evidence>
<gene>
    <name evidence="11" type="ORF">ACFSX4_07390</name>
</gene>
<dbReference type="InterPro" id="IPR036640">
    <property type="entry name" value="ABC1_TM_sf"/>
</dbReference>
<feature type="transmembrane region" description="Helical" evidence="8">
    <location>
        <begin position="224"/>
        <end position="245"/>
    </location>
</feature>
<comment type="function">
    <text evidence="7">May be involved in multidrug export. Transmembrane domains (TMD) form a pore in the cell membrane and the ATP-binding domain (NBD) is responsible for energy generation.</text>
</comment>
<feature type="transmembrane region" description="Helical" evidence="8">
    <location>
        <begin position="50"/>
        <end position="70"/>
    </location>
</feature>
<evidence type="ECO:0000259" key="10">
    <source>
        <dbReference type="PROSITE" id="PS50929"/>
    </source>
</evidence>
<feature type="domain" description="ABC transporter" evidence="9">
    <location>
        <begin position="317"/>
        <end position="519"/>
    </location>
</feature>
<keyword evidence="2 8" id="KW-0812">Transmembrane</keyword>
<keyword evidence="12" id="KW-1185">Reference proteome</keyword>
<evidence type="ECO:0000313" key="12">
    <source>
        <dbReference type="Proteomes" id="UP001597519"/>
    </source>
</evidence>
<keyword evidence="3" id="KW-0547">Nucleotide-binding</keyword>
<protein>
    <submittedName>
        <fullName evidence="11">ATP-binding cassette domain-containing protein</fullName>
    </submittedName>
</protein>
<evidence type="ECO:0000259" key="9">
    <source>
        <dbReference type="PROSITE" id="PS50893"/>
    </source>
</evidence>
<feature type="domain" description="ABC transmembrane type-1" evidence="10">
    <location>
        <begin position="11"/>
        <end position="288"/>
    </location>
</feature>
<comment type="subcellular location">
    <subcellularLocation>
        <location evidence="1">Cell membrane</location>
        <topology evidence="1">Multi-pass membrane protein</topology>
    </subcellularLocation>
</comment>
<evidence type="ECO:0000256" key="7">
    <source>
        <dbReference type="ARBA" id="ARBA00025074"/>
    </source>
</evidence>
<dbReference type="EMBL" id="JBHUOQ010000001">
    <property type="protein sequence ID" value="MFD2830293.1"/>
    <property type="molecule type" value="Genomic_DNA"/>
</dbReference>
<dbReference type="SUPFAM" id="SSF52540">
    <property type="entry name" value="P-loop containing nucleoside triphosphate hydrolases"/>
    <property type="match status" value="1"/>
</dbReference>
<dbReference type="SUPFAM" id="SSF90123">
    <property type="entry name" value="ABC transporter transmembrane region"/>
    <property type="match status" value="1"/>
</dbReference>
<accession>A0ABW5WYJ1</accession>
<organism evidence="11 12">
    <name type="scientific">Corticicoccus populi</name>
    <dbReference type="NCBI Taxonomy" id="1812821"/>
    <lineage>
        <taxon>Bacteria</taxon>
        <taxon>Bacillati</taxon>
        <taxon>Bacillota</taxon>
        <taxon>Bacilli</taxon>
        <taxon>Bacillales</taxon>
        <taxon>Staphylococcaceae</taxon>
        <taxon>Corticicoccus</taxon>
    </lineage>
</organism>
<dbReference type="PROSITE" id="PS00211">
    <property type="entry name" value="ABC_TRANSPORTER_1"/>
    <property type="match status" value="1"/>
</dbReference>
<dbReference type="InterPro" id="IPR027417">
    <property type="entry name" value="P-loop_NTPase"/>
</dbReference>